<keyword evidence="1" id="KW-0732">Signal</keyword>
<sequence>MMKNRRTPFIRLFLSLASSVSGDAPRLRELFVFDGGILSSMWPVAAVDKFEGEICNSSGAAPNLTEARCSVRGLPTLSAIIPHLRLESRTGSFDGESQWTIFRSSHCPPFNHCISPTWVYLPRLPIPYTPSCLAHHRHYELSPRVWTAIISMTGNVTSCTRDLRLLRSPY</sequence>
<comment type="caution">
    <text evidence="2">The sequence shown here is derived from an EMBL/GenBank/DDBJ whole genome shotgun (WGS) entry which is preliminary data.</text>
</comment>
<dbReference type="EMBL" id="JARJCM010000037">
    <property type="protein sequence ID" value="KAJ7037413.1"/>
    <property type="molecule type" value="Genomic_DNA"/>
</dbReference>
<gene>
    <name evidence="2" type="ORF">C8F04DRAFT_1092373</name>
</gene>
<evidence type="ECO:0008006" key="4">
    <source>
        <dbReference type="Google" id="ProtNLM"/>
    </source>
</evidence>
<evidence type="ECO:0000256" key="1">
    <source>
        <dbReference type="SAM" id="SignalP"/>
    </source>
</evidence>
<protein>
    <recommendedName>
        <fullName evidence="4">Secreted protein</fullName>
    </recommendedName>
</protein>
<accession>A0AAD6T414</accession>
<evidence type="ECO:0000313" key="2">
    <source>
        <dbReference type="EMBL" id="KAJ7037413.1"/>
    </source>
</evidence>
<keyword evidence="3" id="KW-1185">Reference proteome</keyword>
<dbReference type="Proteomes" id="UP001218188">
    <property type="component" value="Unassembled WGS sequence"/>
</dbReference>
<feature type="chain" id="PRO_5042165561" description="Secreted protein" evidence="1">
    <location>
        <begin position="23"/>
        <end position="170"/>
    </location>
</feature>
<organism evidence="2 3">
    <name type="scientific">Mycena alexandri</name>
    <dbReference type="NCBI Taxonomy" id="1745969"/>
    <lineage>
        <taxon>Eukaryota</taxon>
        <taxon>Fungi</taxon>
        <taxon>Dikarya</taxon>
        <taxon>Basidiomycota</taxon>
        <taxon>Agaricomycotina</taxon>
        <taxon>Agaricomycetes</taxon>
        <taxon>Agaricomycetidae</taxon>
        <taxon>Agaricales</taxon>
        <taxon>Marasmiineae</taxon>
        <taxon>Mycenaceae</taxon>
        <taxon>Mycena</taxon>
    </lineage>
</organism>
<feature type="signal peptide" evidence="1">
    <location>
        <begin position="1"/>
        <end position="22"/>
    </location>
</feature>
<name>A0AAD6T414_9AGAR</name>
<reference evidence="2" key="1">
    <citation type="submission" date="2023-03" db="EMBL/GenBank/DDBJ databases">
        <title>Massive genome expansion in bonnet fungi (Mycena s.s.) driven by repeated elements and novel gene families across ecological guilds.</title>
        <authorList>
            <consortium name="Lawrence Berkeley National Laboratory"/>
            <person name="Harder C.B."/>
            <person name="Miyauchi S."/>
            <person name="Viragh M."/>
            <person name="Kuo A."/>
            <person name="Thoen E."/>
            <person name="Andreopoulos B."/>
            <person name="Lu D."/>
            <person name="Skrede I."/>
            <person name="Drula E."/>
            <person name="Henrissat B."/>
            <person name="Morin E."/>
            <person name="Kohler A."/>
            <person name="Barry K."/>
            <person name="LaButti K."/>
            <person name="Morin E."/>
            <person name="Salamov A."/>
            <person name="Lipzen A."/>
            <person name="Mereny Z."/>
            <person name="Hegedus B."/>
            <person name="Baldrian P."/>
            <person name="Stursova M."/>
            <person name="Weitz H."/>
            <person name="Taylor A."/>
            <person name="Grigoriev I.V."/>
            <person name="Nagy L.G."/>
            <person name="Martin F."/>
            <person name="Kauserud H."/>
        </authorList>
    </citation>
    <scope>NUCLEOTIDE SEQUENCE</scope>
    <source>
        <strain evidence="2">CBHHK200</strain>
    </source>
</reference>
<evidence type="ECO:0000313" key="3">
    <source>
        <dbReference type="Proteomes" id="UP001218188"/>
    </source>
</evidence>
<proteinExistence type="predicted"/>
<dbReference type="AlphaFoldDB" id="A0AAD6T414"/>